<dbReference type="AlphaFoldDB" id="A0A2J6TW81"/>
<name>A0A2J6TW81_9HELO</name>
<evidence type="ECO:0000313" key="1">
    <source>
        <dbReference type="EMBL" id="PMD67280.1"/>
    </source>
</evidence>
<accession>A0A2J6TW81</accession>
<dbReference type="EMBL" id="KZ613740">
    <property type="protein sequence ID" value="PMD67280.1"/>
    <property type="molecule type" value="Genomic_DNA"/>
</dbReference>
<dbReference type="GeneID" id="36578402"/>
<reference evidence="1 2" key="1">
    <citation type="submission" date="2016-04" db="EMBL/GenBank/DDBJ databases">
        <title>A degradative enzymes factory behind the ericoid mycorrhizal symbiosis.</title>
        <authorList>
            <consortium name="DOE Joint Genome Institute"/>
            <person name="Martino E."/>
            <person name="Morin E."/>
            <person name="Grelet G."/>
            <person name="Kuo A."/>
            <person name="Kohler A."/>
            <person name="Daghino S."/>
            <person name="Barry K."/>
            <person name="Choi C."/>
            <person name="Cichocki N."/>
            <person name="Clum A."/>
            <person name="Copeland A."/>
            <person name="Hainaut M."/>
            <person name="Haridas S."/>
            <person name="Labutti K."/>
            <person name="Lindquist E."/>
            <person name="Lipzen A."/>
            <person name="Khouja H.-R."/>
            <person name="Murat C."/>
            <person name="Ohm R."/>
            <person name="Olson A."/>
            <person name="Spatafora J."/>
            <person name="Veneault-Fourrey C."/>
            <person name="Henrissat B."/>
            <person name="Grigoriev I."/>
            <person name="Martin F."/>
            <person name="Perotto S."/>
        </authorList>
    </citation>
    <scope>NUCLEOTIDE SEQUENCE [LARGE SCALE GENOMIC DNA]</scope>
    <source>
        <strain evidence="1 2">E</strain>
    </source>
</reference>
<sequence length="113" mass="12793">MPKHSVAGLQSRDLDLAICRPYLFCRDSRGVPFLPSSNRVHLQRRANRTSPNIGATSQSIDRSFDLCCDSWIGNHTELARGDLVALIIGALYVIEAVRSRMAFCGRRWVYIRE</sequence>
<keyword evidence="2" id="KW-1185">Reference proteome</keyword>
<evidence type="ECO:0000313" key="2">
    <source>
        <dbReference type="Proteomes" id="UP000235371"/>
    </source>
</evidence>
<protein>
    <submittedName>
        <fullName evidence="1">Uncharacterized protein</fullName>
    </submittedName>
</protein>
<dbReference type="InParanoid" id="A0A2J6TW81"/>
<dbReference type="Proteomes" id="UP000235371">
    <property type="component" value="Unassembled WGS sequence"/>
</dbReference>
<dbReference type="RefSeq" id="XP_024744184.1">
    <property type="nucleotide sequence ID" value="XM_024870320.1"/>
</dbReference>
<proteinExistence type="predicted"/>
<organism evidence="1 2">
    <name type="scientific">Hyaloscypha bicolor E</name>
    <dbReference type="NCBI Taxonomy" id="1095630"/>
    <lineage>
        <taxon>Eukaryota</taxon>
        <taxon>Fungi</taxon>
        <taxon>Dikarya</taxon>
        <taxon>Ascomycota</taxon>
        <taxon>Pezizomycotina</taxon>
        <taxon>Leotiomycetes</taxon>
        <taxon>Helotiales</taxon>
        <taxon>Hyaloscyphaceae</taxon>
        <taxon>Hyaloscypha</taxon>
        <taxon>Hyaloscypha bicolor</taxon>
    </lineage>
</organism>
<gene>
    <name evidence="1" type="ORF">K444DRAFT_11088</name>
</gene>